<comment type="similarity">
    <text evidence="2">Belongs to the ABC-2 integral membrane protein family.</text>
</comment>
<evidence type="ECO:0000313" key="12">
    <source>
        <dbReference type="EMBL" id="AIA54916.1"/>
    </source>
</evidence>
<reference evidence="12 13" key="1">
    <citation type="journal article" date="2009" name="J. Bacteriol.">
        <title>Draft genome sequence of the extremely acidophilic bacterium Acidithiobacillus caldus ATCC 51756 reveals metabolic versatility in the genus Acidithiobacillus.</title>
        <authorList>
            <person name="Valdes J."/>
            <person name="Quatrini R."/>
            <person name="Hallberg K."/>
            <person name="Dopson M."/>
            <person name="Valenzuela P.D."/>
            <person name="Holmes D.S."/>
        </authorList>
    </citation>
    <scope>NUCLEOTIDE SEQUENCE [LARGE SCALE GENOMIC DNA]</scope>
    <source>
        <strain evidence="13">ATCC 51756 / DSM 8584 / KU</strain>
    </source>
</reference>
<dbReference type="PRINTS" id="PR00164">
    <property type="entry name" value="ABC2TRNSPORT"/>
</dbReference>
<evidence type="ECO:0000256" key="2">
    <source>
        <dbReference type="ARBA" id="ARBA00007783"/>
    </source>
</evidence>
<evidence type="ECO:0000256" key="6">
    <source>
        <dbReference type="ARBA" id="ARBA00022692"/>
    </source>
</evidence>
<feature type="transmembrane region" description="Helical" evidence="10">
    <location>
        <begin position="189"/>
        <end position="207"/>
    </location>
</feature>
<feature type="transmembrane region" description="Helical" evidence="10">
    <location>
        <begin position="118"/>
        <end position="140"/>
    </location>
</feature>
<dbReference type="eggNOG" id="COG1682">
    <property type="taxonomic scope" value="Bacteria"/>
</dbReference>
<protein>
    <submittedName>
        <fullName evidence="12">Capsular polysaccharide ABC transporter, permease protein KpsM</fullName>
    </submittedName>
</protein>
<proteinExistence type="inferred from homology"/>
<feature type="domain" description="ABC-2 type transporter transmembrane" evidence="11">
    <location>
        <begin position="25"/>
        <end position="216"/>
    </location>
</feature>
<keyword evidence="7 10" id="KW-1133">Transmembrane helix</keyword>
<keyword evidence="9 10" id="KW-0472">Membrane</keyword>
<dbReference type="InterPro" id="IPR000412">
    <property type="entry name" value="ABC_2_transport"/>
</dbReference>
<dbReference type="Proteomes" id="UP000005522">
    <property type="component" value="Chromosome"/>
</dbReference>
<keyword evidence="6 10" id="KW-0812">Transmembrane</keyword>
<evidence type="ECO:0000256" key="10">
    <source>
        <dbReference type="SAM" id="Phobius"/>
    </source>
</evidence>
<keyword evidence="4" id="KW-1003">Cell membrane</keyword>
<dbReference type="GO" id="GO:0140359">
    <property type="term" value="F:ABC-type transporter activity"/>
    <property type="evidence" value="ECO:0007669"/>
    <property type="project" value="InterPro"/>
</dbReference>
<keyword evidence="3" id="KW-0813">Transport</keyword>
<gene>
    <name evidence="12" type="ORF">Acaty_c1044</name>
</gene>
<dbReference type="Pfam" id="PF01061">
    <property type="entry name" value="ABC2_membrane"/>
    <property type="match status" value="1"/>
</dbReference>
<evidence type="ECO:0000256" key="3">
    <source>
        <dbReference type="ARBA" id="ARBA00022448"/>
    </source>
</evidence>
<dbReference type="PANTHER" id="PTHR30413:SF10">
    <property type="entry name" value="CAPSULE POLYSACCHARIDE EXPORT INNER-MEMBRANE PROTEIN CTRC"/>
    <property type="match status" value="1"/>
</dbReference>
<dbReference type="RefSeq" id="WP_004871538.1">
    <property type="nucleotide sequence ID" value="NZ_CP005986.1"/>
</dbReference>
<dbReference type="AlphaFoldDB" id="A0A059ZY42"/>
<accession>A0A059ZY42</accession>
<comment type="subcellular location">
    <subcellularLocation>
        <location evidence="1">Cell membrane</location>
        <topology evidence="1">Multi-pass membrane protein</topology>
    </subcellularLocation>
</comment>
<evidence type="ECO:0000256" key="8">
    <source>
        <dbReference type="ARBA" id="ARBA00023047"/>
    </source>
</evidence>
<evidence type="ECO:0000256" key="5">
    <source>
        <dbReference type="ARBA" id="ARBA00022597"/>
    </source>
</evidence>
<evidence type="ECO:0000256" key="4">
    <source>
        <dbReference type="ARBA" id="ARBA00022475"/>
    </source>
</evidence>
<dbReference type="GO" id="GO:0043190">
    <property type="term" value="C:ATP-binding cassette (ABC) transporter complex"/>
    <property type="evidence" value="ECO:0007669"/>
    <property type="project" value="InterPro"/>
</dbReference>
<evidence type="ECO:0000256" key="9">
    <source>
        <dbReference type="ARBA" id="ARBA00023136"/>
    </source>
</evidence>
<sequence>MSAELQGREHKASLWKQFAIQRRVIWALVMRETITMYGREGLGVLWIIAEPAMFVIGVMIIFSYIEADYINGISPAEYLAVSYPTLLFWRNGTGRVTKAIDINRSLLHHQLIRPMDIIYARIILTFASGAAAFMVLYPIFTFIGVTHLPANWYAFGMGYLLVIWFSFAFVLIMAALAELSETIEKTSHIILYLMLPFSGVFIPMYLVPEPYRHYLLYFPLIDAVEYFHHGYFGSQMPTYYHIPYTIAAIIAMTLLGYTLTEIAIKRVKVHGGG</sequence>
<organism evidence="12 13">
    <name type="scientific">Acidithiobacillus caldus (strain ATCC 51756 / DSM 8584 / KU)</name>
    <dbReference type="NCBI Taxonomy" id="637389"/>
    <lineage>
        <taxon>Bacteria</taxon>
        <taxon>Pseudomonadati</taxon>
        <taxon>Pseudomonadota</taxon>
        <taxon>Acidithiobacillia</taxon>
        <taxon>Acidithiobacillales</taxon>
        <taxon>Acidithiobacillaceae</taxon>
        <taxon>Acidithiobacillus</taxon>
    </lineage>
</organism>
<dbReference type="PANTHER" id="PTHR30413">
    <property type="entry name" value="INNER MEMBRANE TRANSPORT PERMEASE"/>
    <property type="match status" value="1"/>
</dbReference>
<dbReference type="InterPro" id="IPR013525">
    <property type="entry name" value="ABC2_TM"/>
</dbReference>
<dbReference type="GO" id="GO:0015920">
    <property type="term" value="P:lipopolysaccharide transport"/>
    <property type="evidence" value="ECO:0007669"/>
    <property type="project" value="TreeGrafter"/>
</dbReference>
<evidence type="ECO:0000256" key="7">
    <source>
        <dbReference type="ARBA" id="ARBA00022989"/>
    </source>
</evidence>
<dbReference type="KEGG" id="acz:Acaty_c1044"/>
<feature type="transmembrane region" description="Helical" evidence="10">
    <location>
        <begin position="241"/>
        <end position="260"/>
    </location>
</feature>
<feature type="transmembrane region" description="Helical" evidence="10">
    <location>
        <begin position="44"/>
        <end position="65"/>
    </location>
</feature>
<dbReference type="GO" id="GO:0015774">
    <property type="term" value="P:polysaccharide transport"/>
    <property type="evidence" value="ECO:0007669"/>
    <property type="project" value="UniProtKB-KW"/>
</dbReference>
<dbReference type="EMBL" id="CP005986">
    <property type="protein sequence ID" value="AIA54916.1"/>
    <property type="molecule type" value="Genomic_DNA"/>
</dbReference>
<keyword evidence="8" id="KW-0625">Polysaccharide transport</keyword>
<evidence type="ECO:0000259" key="11">
    <source>
        <dbReference type="Pfam" id="PF01061"/>
    </source>
</evidence>
<evidence type="ECO:0000256" key="1">
    <source>
        <dbReference type="ARBA" id="ARBA00004651"/>
    </source>
</evidence>
<evidence type="ECO:0000313" key="13">
    <source>
        <dbReference type="Proteomes" id="UP000005522"/>
    </source>
</evidence>
<feature type="transmembrane region" description="Helical" evidence="10">
    <location>
        <begin position="152"/>
        <end position="177"/>
    </location>
</feature>
<keyword evidence="5" id="KW-0762">Sugar transport</keyword>
<dbReference type="HOGENOM" id="CLU_060703_5_1_6"/>
<name>A0A059ZY42_ACICK</name>